<dbReference type="InterPro" id="IPR032508">
    <property type="entry name" value="FecR_C"/>
</dbReference>
<dbReference type="Gene3D" id="3.55.50.30">
    <property type="match status" value="1"/>
</dbReference>
<feature type="domain" description="FecR protein" evidence="2">
    <location>
        <begin position="107"/>
        <end position="200"/>
    </location>
</feature>
<protein>
    <submittedName>
        <fullName evidence="4">FecR family protein</fullName>
    </submittedName>
</protein>
<gene>
    <name evidence="4" type="ORF">ACFOUP_12765</name>
</gene>
<dbReference type="PANTHER" id="PTHR30273:SF2">
    <property type="entry name" value="PROTEIN FECR"/>
    <property type="match status" value="1"/>
</dbReference>
<keyword evidence="1" id="KW-0812">Transmembrane</keyword>
<evidence type="ECO:0000259" key="3">
    <source>
        <dbReference type="Pfam" id="PF16344"/>
    </source>
</evidence>
<dbReference type="Pfam" id="PF04773">
    <property type="entry name" value="FecR"/>
    <property type="match status" value="1"/>
</dbReference>
<sequence length="326" mass="36564">MNQRNIFHQYLNNLLSPEKKRLLDDFFEIETSKINQWNEHQMGNKEDVSDKIWSKISKKAHLAKPRKRTLSPSLEVAAAILILIFAGLFLLLKSHDQTSTNPIPWQTYQTVPSQKSTINLPDGSIVILNAGSSLSHPIDFKGDIRQVTLKGEAFFKVAPDKDKPFIVSCKDFSTQVLGTSFHITTFPEDGAMITVHEGKVLVQQATNNITGKGSELILYANEAAKSNVELGKLIRKDAKLVESIAWINGEVYMNDMSIGELTEVLARMHGVVFTFETPTLRDCHISGKLGKMSIRQAMEVISSTMSLEYTIHKRRIHFSGKPCLIP</sequence>
<evidence type="ECO:0000313" key="4">
    <source>
        <dbReference type="EMBL" id="MFC3977252.1"/>
    </source>
</evidence>
<keyword evidence="1" id="KW-0472">Membrane</keyword>
<feature type="transmembrane region" description="Helical" evidence="1">
    <location>
        <begin position="74"/>
        <end position="92"/>
    </location>
</feature>
<dbReference type="EMBL" id="JBHSAV010000053">
    <property type="protein sequence ID" value="MFC3977252.1"/>
    <property type="molecule type" value="Genomic_DNA"/>
</dbReference>
<keyword evidence="1" id="KW-1133">Transmembrane helix</keyword>
<name>A0ABV8EM82_9BACT</name>
<proteinExistence type="predicted"/>
<dbReference type="RefSeq" id="WP_241291915.1">
    <property type="nucleotide sequence ID" value="NZ_JAKZGR010000002.1"/>
</dbReference>
<dbReference type="Proteomes" id="UP001595766">
    <property type="component" value="Unassembled WGS sequence"/>
</dbReference>
<evidence type="ECO:0000313" key="5">
    <source>
        <dbReference type="Proteomes" id="UP001595766"/>
    </source>
</evidence>
<organism evidence="4 5">
    <name type="scientific">Belliella kenyensis</name>
    <dbReference type="NCBI Taxonomy" id="1472724"/>
    <lineage>
        <taxon>Bacteria</taxon>
        <taxon>Pseudomonadati</taxon>
        <taxon>Bacteroidota</taxon>
        <taxon>Cytophagia</taxon>
        <taxon>Cytophagales</taxon>
        <taxon>Cyclobacteriaceae</taxon>
        <taxon>Belliella</taxon>
    </lineage>
</organism>
<evidence type="ECO:0000256" key="1">
    <source>
        <dbReference type="SAM" id="Phobius"/>
    </source>
</evidence>
<keyword evidence="5" id="KW-1185">Reference proteome</keyword>
<dbReference type="InterPro" id="IPR012373">
    <property type="entry name" value="Ferrdict_sens_TM"/>
</dbReference>
<dbReference type="PIRSF" id="PIRSF018266">
    <property type="entry name" value="FecR"/>
    <property type="match status" value="1"/>
</dbReference>
<accession>A0ABV8EM82</accession>
<evidence type="ECO:0000259" key="2">
    <source>
        <dbReference type="Pfam" id="PF04773"/>
    </source>
</evidence>
<feature type="domain" description="Protein FecR C-terminal" evidence="3">
    <location>
        <begin position="252"/>
        <end position="317"/>
    </location>
</feature>
<dbReference type="Pfam" id="PF16344">
    <property type="entry name" value="FecR_C"/>
    <property type="match status" value="1"/>
</dbReference>
<dbReference type="InterPro" id="IPR006860">
    <property type="entry name" value="FecR"/>
</dbReference>
<dbReference type="PANTHER" id="PTHR30273">
    <property type="entry name" value="PERIPLASMIC SIGNAL SENSOR AND SIGMA FACTOR ACTIVATOR FECR-RELATED"/>
    <property type="match status" value="1"/>
</dbReference>
<comment type="caution">
    <text evidence="4">The sequence shown here is derived from an EMBL/GenBank/DDBJ whole genome shotgun (WGS) entry which is preliminary data.</text>
</comment>
<reference evidence="5" key="1">
    <citation type="journal article" date="2019" name="Int. J. Syst. Evol. Microbiol.">
        <title>The Global Catalogue of Microorganisms (GCM) 10K type strain sequencing project: providing services to taxonomists for standard genome sequencing and annotation.</title>
        <authorList>
            <consortium name="The Broad Institute Genomics Platform"/>
            <consortium name="The Broad Institute Genome Sequencing Center for Infectious Disease"/>
            <person name="Wu L."/>
            <person name="Ma J."/>
        </authorList>
    </citation>
    <scope>NUCLEOTIDE SEQUENCE [LARGE SCALE GENOMIC DNA]</scope>
    <source>
        <strain evidence="5">CECT 8551</strain>
    </source>
</reference>
<dbReference type="Gene3D" id="2.60.120.1440">
    <property type="match status" value="1"/>
</dbReference>